<evidence type="ECO:0000313" key="7">
    <source>
        <dbReference type="EMBL" id="KAK7469336.1"/>
    </source>
</evidence>
<dbReference type="Proteomes" id="UP001498398">
    <property type="component" value="Unassembled WGS sequence"/>
</dbReference>
<dbReference type="InterPro" id="IPR013946">
    <property type="entry name" value="NCA2-like"/>
</dbReference>
<evidence type="ECO:0000256" key="4">
    <source>
        <dbReference type="ARBA" id="ARBA00023128"/>
    </source>
</evidence>
<dbReference type="PANTHER" id="PTHR28234">
    <property type="entry name" value="NUCLEAR CONTROL OF ATPASE PROTEIN 2"/>
    <property type="match status" value="1"/>
</dbReference>
<dbReference type="PANTHER" id="PTHR28234:SF1">
    <property type="entry name" value="NUCLEAR CONTROL OF ATPASE PROTEIN 2"/>
    <property type="match status" value="1"/>
</dbReference>
<evidence type="ECO:0000256" key="3">
    <source>
        <dbReference type="ARBA" id="ARBA00022989"/>
    </source>
</evidence>
<dbReference type="EMBL" id="JBANRG010000003">
    <property type="protein sequence ID" value="KAK7469336.1"/>
    <property type="molecule type" value="Genomic_DNA"/>
</dbReference>
<evidence type="ECO:0000256" key="2">
    <source>
        <dbReference type="ARBA" id="ARBA00022692"/>
    </source>
</evidence>
<gene>
    <name evidence="7" type="primary">NCA2</name>
    <name evidence="7" type="ORF">VKT23_003816</name>
</gene>
<comment type="subcellular location">
    <subcellularLocation>
        <location evidence="1">Mitochondrion membrane</location>
        <topology evidence="1">Multi-pass membrane protein</topology>
    </subcellularLocation>
</comment>
<keyword evidence="8" id="KW-1185">Reference proteome</keyword>
<keyword evidence="5 6" id="KW-0472">Membrane</keyword>
<dbReference type="Pfam" id="PF08637">
    <property type="entry name" value="NCA2"/>
    <property type="match status" value="1"/>
</dbReference>
<sequence>MPSSFTQSYCAPLLKRTSVTPTSAAFVNNEDEDIVFAKQRLQTLLTSLDKSHSNQVIKDAIQCLRELNPDQQSGLPAVRDTKDAEQEVLEKTLLNKLVVAMYAESLDTFLQQSVLAEKEAQWWDRISRSSVRTMFYLLQTFPSRTLNVSHTIYSELRAHDLPLRPSQFTPKSLSNLFPSRGFLQPSALLTSAFPHLHHSPQLLSISSQLFFVRPLLSRTEESAKDTLQVVLDNITNCLRSACYVLVLPYHFTKQECLFRKRVLETIRDDRARSLGELARLRQLLQLGLEGRDESLQSFMSELNRIVSNDQLMLSSPYSLIHELSTFSESTLHSCLVQYSEQLEKQQLIRPSRLTRIWPQALFGPPILYYAITSLYASRKSVYEFAQEAKDVVKGFLIDWLIEPLKGVIDTVRSKGDNGVIVSQEGVTADYQSLERMSLALAKEQLHYSPDQLEQLSQRIKVGDLTPILKLYEDDIRSPLKSAVTGTLLRTVFIQVQKAKVDIDQALAGIDRLLKSQELTFAFVGVAPALVIVYSFGSYLQRLLWNGRSTERYGSKHQRITIFFVMRRIERLLVLDHPNLVAENSELTSLTTGLLLLSVAQLRTYAETCLPPGSRLREGFLEDVEDLQNPEFGVSDKLRVVERMWRSWSNVLSWEISG</sequence>
<protein>
    <submittedName>
        <fullName evidence="7">Nuclear control of ATPase protein 2</fullName>
    </submittedName>
</protein>
<keyword evidence="2 6" id="KW-0812">Transmembrane</keyword>
<accession>A0ABR1JYE9</accession>
<organism evidence="7 8">
    <name type="scientific">Marasmiellus scandens</name>
    <dbReference type="NCBI Taxonomy" id="2682957"/>
    <lineage>
        <taxon>Eukaryota</taxon>
        <taxon>Fungi</taxon>
        <taxon>Dikarya</taxon>
        <taxon>Basidiomycota</taxon>
        <taxon>Agaricomycotina</taxon>
        <taxon>Agaricomycetes</taxon>
        <taxon>Agaricomycetidae</taxon>
        <taxon>Agaricales</taxon>
        <taxon>Marasmiineae</taxon>
        <taxon>Omphalotaceae</taxon>
        <taxon>Marasmiellus</taxon>
    </lineage>
</organism>
<evidence type="ECO:0000256" key="1">
    <source>
        <dbReference type="ARBA" id="ARBA00004225"/>
    </source>
</evidence>
<evidence type="ECO:0000256" key="5">
    <source>
        <dbReference type="ARBA" id="ARBA00023136"/>
    </source>
</evidence>
<evidence type="ECO:0000313" key="8">
    <source>
        <dbReference type="Proteomes" id="UP001498398"/>
    </source>
</evidence>
<name>A0ABR1JYE9_9AGAR</name>
<keyword evidence="3 6" id="KW-1133">Transmembrane helix</keyword>
<reference evidence="7 8" key="1">
    <citation type="submission" date="2024-01" db="EMBL/GenBank/DDBJ databases">
        <title>A draft genome for the cacao thread blight pathogen Marasmiellus scandens.</title>
        <authorList>
            <person name="Baruah I.K."/>
            <person name="Leung J."/>
            <person name="Bukari Y."/>
            <person name="Amoako-Attah I."/>
            <person name="Meinhardt L.W."/>
            <person name="Bailey B.A."/>
            <person name="Cohen S.P."/>
        </authorList>
    </citation>
    <scope>NUCLEOTIDE SEQUENCE [LARGE SCALE GENOMIC DNA]</scope>
    <source>
        <strain evidence="7 8">GH-19</strain>
    </source>
</reference>
<evidence type="ECO:0000256" key="6">
    <source>
        <dbReference type="SAM" id="Phobius"/>
    </source>
</evidence>
<comment type="caution">
    <text evidence="7">The sequence shown here is derived from an EMBL/GenBank/DDBJ whole genome shotgun (WGS) entry which is preliminary data.</text>
</comment>
<proteinExistence type="predicted"/>
<feature type="transmembrane region" description="Helical" evidence="6">
    <location>
        <begin position="518"/>
        <end position="539"/>
    </location>
</feature>
<keyword evidence="4" id="KW-0496">Mitochondrion</keyword>